<dbReference type="EMBL" id="MNQH01000039">
    <property type="protein sequence ID" value="OKY93320.1"/>
    <property type="molecule type" value="Genomic_DNA"/>
</dbReference>
<accession>A0A1Q6F3A9</accession>
<protein>
    <recommendedName>
        <fullName evidence="3">Phage virion morphogenesis protein</fullName>
    </recommendedName>
</protein>
<dbReference type="Proteomes" id="UP000187417">
    <property type="component" value="Unassembled WGS sequence"/>
</dbReference>
<organism evidence="1 2">
    <name type="scientific">Alistipes putredinis</name>
    <dbReference type="NCBI Taxonomy" id="28117"/>
    <lineage>
        <taxon>Bacteria</taxon>
        <taxon>Pseudomonadati</taxon>
        <taxon>Bacteroidota</taxon>
        <taxon>Bacteroidia</taxon>
        <taxon>Bacteroidales</taxon>
        <taxon>Rikenellaceae</taxon>
        <taxon>Alistipes</taxon>
    </lineage>
</organism>
<gene>
    <name evidence="1" type="ORF">BHV66_09555</name>
</gene>
<comment type="caution">
    <text evidence="1">The sequence shown here is derived from an EMBL/GenBank/DDBJ whole genome shotgun (WGS) entry which is preliminary data.</text>
</comment>
<evidence type="ECO:0000313" key="1">
    <source>
        <dbReference type="EMBL" id="OKY93320.1"/>
    </source>
</evidence>
<proteinExistence type="predicted"/>
<dbReference type="InterPro" id="IPR006522">
    <property type="entry name" value="Phage_virion_morphogenesis"/>
</dbReference>
<dbReference type="Pfam" id="PF05069">
    <property type="entry name" value="Phage_tail_S"/>
    <property type="match status" value="1"/>
</dbReference>
<reference evidence="1 2" key="1">
    <citation type="journal article" date="2016" name="Nat. Biotechnol.">
        <title>Measurement of bacterial replication rates in microbial communities.</title>
        <authorList>
            <person name="Brown C.T."/>
            <person name="Olm M.R."/>
            <person name="Thomas B.C."/>
            <person name="Banfield J.F."/>
        </authorList>
    </citation>
    <scope>NUCLEOTIDE SEQUENCE [LARGE SCALE GENOMIC DNA]</scope>
    <source>
        <strain evidence="1">CAG:67_53_122</strain>
    </source>
</reference>
<sequence length="157" mass="17733">MKIEIDKLLEKRMEEILQGTAEIVAETSVGYFQDTFRHKAFDGNPWAPPRVPKQSGSLLVQSGALLNSIRPVVVTPGRIVIAAGNEKVDYARVHNEGFKGAVAVPAHIRHTRRGDQSVRQHTRRVNIPRRQFIGDARELETELQKRIETYVESVLNN</sequence>
<evidence type="ECO:0000313" key="2">
    <source>
        <dbReference type="Proteomes" id="UP000187417"/>
    </source>
</evidence>
<dbReference type="STRING" id="28117.BHV66_09555"/>
<name>A0A1Q6F3A9_9BACT</name>
<dbReference type="AlphaFoldDB" id="A0A1Q6F3A9"/>
<evidence type="ECO:0008006" key="3">
    <source>
        <dbReference type="Google" id="ProtNLM"/>
    </source>
</evidence>
<dbReference type="RefSeq" id="WP_022459631.1">
    <property type="nucleotide sequence ID" value="NZ_BAAFLA010000008.1"/>
</dbReference>